<feature type="domain" description="SnoaL-like" evidence="1">
    <location>
        <begin position="13"/>
        <end position="118"/>
    </location>
</feature>
<dbReference type="Pfam" id="PF12680">
    <property type="entry name" value="SnoaL_2"/>
    <property type="match status" value="1"/>
</dbReference>
<evidence type="ECO:0000259" key="1">
    <source>
        <dbReference type="Pfam" id="PF12680"/>
    </source>
</evidence>
<dbReference type="SUPFAM" id="SSF54427">
    <property type="entry name" value="NTF2-like"/>
    <property type="match status" value="1"/>
</dbReference>
<sequence length="135" mass="14753">MNGQTNLEFAHFFLQKLASGDAQALALQFAENAEWEVAGDVGALPWLGKHQGKEAIVNFVRDTAALLTSESLVIQDILANDHRAMILGTLASRVNATGKLIETSFVLVLEISDRLITSFRMLEDTFAVSQAARIH</sequence>
<dbReference type="RefSeq" id="WP_214377764.1">
    <property type="nucleotide sequence ID" value="NZ_CP075566.1"/>
</dbReference>
<dbReference type="Gene3D" id="3.10.450.50">
    <property type="match status" value="1"/>
</dbReference>
<organism evidence="2 3">
    <name type="scientific">Pseudomonas hormoni</name>
    <dbReference type="NCBI Taxonomy" id="3093767"/>
    <lineage>
        <taxon>Bacteria</taxon>
        <taxon>Pseudomonadati</taxon>
        <taxon>Pseudomonadota</taxon>
        <taxon>Gammaproteobacteria</taxon>
        <taxon>Pseudomonadales</taxon>
        <taxon>Pseudomonadaceae</taxon>
        <taxon>Pseudomonas</taxon>
    </lineage>
</organism>
<protein>
    <submittedName>
        <fullName evidence="2">Nuclear transport factor 2 family protein</fullName>
    </submittedName>
</protein>
<accession>A0ABX8EQF3</accession>
<dbReference type="InterPro" id="IPR032710">
    <property type="entry name" value="NTF2-like_dom_sf"/>
</dbReference>
<evidence type="ECO:0000313" key="3">
    <source>
        <dbReference type="Proteomes" id="UP000681155"/>
    </source>
</evidence>
<dbReference type="EMBL" id="CP075566">
    <property type="protein sequence ID" value="QVW21902.1"/>
    <property type="molecule type" value="Genomic_DNA"/>
</dbReference>
<proteinExistence type="predicted"/>
<name>A0ABX8EQF3_9PSED</name>
<dbReference type="Proteomes" id="UP000681155">
    <property type="component" value="Chromosome"/>
</dbReference>
<reference evidence="2 3" key="1">
    <citation type="submission" date="2021-05" db="EMBL/GenBank/DDBJ databases">
        <title>Complete genome of the cytokinin-producing biocontrol strain Pseudomonas fluorescens G20-18.</title>
        <authorList>
            <person name="Nielsen T.K."/>
            <person name="Mekureyaw M.F."/>
            <person name="Hansen L.H."/>
            <person name="Nicolaisen M.H."/>
            <person name="Roitsch T.G."/>
            <person name="Hennessy R.C."/>
        </authorList>
    </citation>
    <scope>NUCLEOTIDE SEQUENCE [LARGE SCALE GENOMIC DNA]</scope>
    <source>
        <strain evidence="2 3">G20-18</strain>
    </source>
</reference>
<gene>
    <name evidence="2" type="ORF">KJF94_18660</name>
</gene>
<dbReference type="InterPro" id="IPR037401">
    <property type="entry name" value="SnoaL-like"/>
</dbReference>
<keyword evidence="3" id="KW-1185">Reference proteome</keyword>
<evidence type="ECO:0000313" key="2">
    <source>
        <dbReference type="EMBL" id="QVW21902.1"/>
    </source>
</evidence>